<keyword evidence="3" id="KW-1185">Reference proteome</keyword>
<proteinExistence type="predicted"/>
<reference evidence="3" key="2">
    <citation type="journal article" date="2018" name="Plant J.">
        <title>The Sorghum bicolor reference genome: improved assembly, gene annotations, a transcriptome atlas, and signatures of genome organization.</title>
        <authorList>
            <person name="McCormick R.F."/>
            <person name="Truong S.K."/>
            <person name="Sreedasyam A."/>
            <person name="Jenkins J."/>
            <person name="Shu S."/>
            <person name="Sims D."/>
            <person name="Kennedy M."/>
            <person name="Amirebrahimi M."/>
            <person name="Weers B.D."/>
            <person name="McKinley B."/>
            <person name="Mattison A."/>
            <person name="Morishige D.T."/>
            <person name="Grimwood J."/>
            <person name="Schmutz J."/>
            <person name="Mullet J.E."/>
        </authorList>
    </citation>
    <scope>NUCLEOTIDE SEQUENCE [LARGE SCALE GENOMIC DNA]</scope>
    <source>
        <strain evidence="3">cv. BTx623</strain>
    </source>
</reference>
<dbReference type="EMBL" id="CM000763">
    <property type="protein sequence ID" value="OQU85217.1"/>
    <property type="molecule type" value="Genomic_DNA"/>
</dbReference>
<accession>A0A1Z5RNF8</accession>
<evidence type="ECO:0000313" key="2">
    <source>
        <dbReference type="EMBL" id="OQU85217.1"/>
    </source>
</evidence>
<dbReference type="InParanoid" id="A0A1Z5RNF8"/>
<evidence type="ECO:0000256" key="1">
    <source>
        <dbReference type="SAM" id="MobiDB-lite"/>
    </source>
</evidence>
<name>A0A1Z5RNF8_SORBI</name>
<protein>
    <submittedName>
        <fullName evidence="2">Uncharacterized protein</fullName>
    </submittedName>
</protein>
<gene>
    <name evidence="2" type="ORF">SORBI_3004G193350</name>
</gene>
<sequence>MVRLREVSRNISEDYAVPFAAIVANSKGEQTTKVPKDQATVVDSVRWHADPQVWTGKVQQKGTQQQQVGTIHDHL</sequence>
<dbReference type="Gramene" id="OQU85217">
    <property type="protein sequence ID" value="OQU85217"/>
    <property type="gene ID" value="SORBI_3004G193350"/>
</dbReference>
<feature type="region of interest" description="Disordered" evidence="1">
    <location>
        <begin position="55"/>
        <end position="75"/>
    </location>
</feature>
<evidence type="ECO:0000313" key="3">
    <source>
        <dbReference type="Proteomes" id="UP000000768"/>
    </source>
</evidence>
<organism evidence="2 3">
    <name type="scientific">Sorghum bicolor</name>
    <name type="common">Sorghum</name>
    <name type="synonym">Sorghum vulgare</name>
    <dbReference type="NCBI Taxonomy" id="4558"/>
    <lineage>
        <taxon>Eukaryota</taxon>
        <taxon>Viridiplantae</taxon>
        <taxon>Streptophyta</taxon>
        <taxon>Embryophyta</taxon>
        <taxon>Tracheophyta</taxon>
        <taxon>Spermatophyta</taxon>
        <taxon>Magnoliopsida</taxon>
        <taxon>Liliopsida</taxon>
        <taxon>Poales</taxon>
        <taxon>Poaceae</taxon>
        <taxon>PACMAD clade</taxon>
        <taxon>Panicoideae</taxon>
        <taxon>Andropogonodae</taxon>
        <taxon>Andropogoneae</taxon>
        <taxon>Sorghinae</taxon>
        <taxon>Sorghum</taxon>
    </lineage>
</organism>
<dbReference type="AlphaFoldDB" id="A0A1Z5RNF8"/>
<dbReference type="Proteomes" id="UP000000768">
    <property type="component" value="Chromosome 4"/>
</dbReference>
<reference evidence="2 3" key="1">
    <citation type="journal article" date="2009" name="Nature">
        <title>The Sorghum bicolor genome and the diversification of grasses.</title>
        <authorList>
            <person name="Paterson A.H."/>
            <person name="Bowers J.E."/>
            <person name="Bruggmann R."/>
            <person name="Dubchak I."/>
            <person name="Grimwood J."/>
            <person name="Gundlach H."/>
            <person name="Haberer G."/>
            <person name="Hellsten U."/>
            <person name="Mitros T."/>
            <person name="Poliakov A."/>
            <person name="Schmutz J."/>
            <person name="Spannagl M."/>
            <person name="Tang H."/>
            <person name="Wang X."/>
            <person name="Wicker T."/>
            <person name="Bharti A.K."/>
            <person name="Chapman J."/>
            <person name="Feltus F.A."/>
            <person name="Gowik U."/>
            <person name="Grigoriev I.V."/>
            <person name="Lyons E."/>
            <person name="Maher C.A."/>
            <person name="Martis M."/>
            <person name="Narechania A."/>
            <person name="Otillar R.P."/>
            <person name="Penning B.W."/>
            <person name="Salamov A.A."/>
            <person name="Wang Y."/>
            <person name="Zhang L."/>
            <person name="Carpita N.C."/>
            <person name="Freeling M."/>
            <person name="Gingle A.R."/>
            <person name="Hash C.T."/>
            <person name="Keller B."/>
            <person name="Klein P."/>
            <person name="Kresovich S."/>
            <person name="McCann M.C."/>
            <person name="Ming R."/>
            <person name="Peterson D.G."/>
            <person name="Mehboob-ur-Rahman"/>
            <person name="Ware D."/>
            <person name="Westhoff P."/>
            <person name="Mayer K.F."/>
            <person name="Messing J."/>
            <person name="Rokhsar D.S."/>
        </authorList>
    </citation>
    <scope>NUCLEOTIDE SEQUENCE [LARGE SCALE GENOMIC DNA]</scope>
    <source>
        <strain evidence="3">cv. BTx623</strain>
    </source>
</reference>